<dbReference type="AlphaFoldDB" id="A0AAD9N905"/>
<sequence>MWTNKKYDGSGQLYLGWASSILNEANQSIRGLSELQNGRLLVTLVDILWPSARLGEKIQNLDDPTPEACMEVVLNYLTTIGVRHSLNEKDVIGEDLKPFCDLLWLIIINLSVHTPKLAPFQRNVRMGSRLMLNWCREKVPSMTVNHFESLVSNIQRDGVLIDLLKHLCVNITYHSDTQTYLENCLKAAEEELGVKKDIINAELFLQGKIGDEALLIYLTLLKRKIKQKEDLLALTSNKHELVGVQEPSHKLGMHAFLFFIVKHET</sequence>
<comment type="caution">
    <text evidence="1">The sequence shown here is derived from an EMBL/GenBank/DDBJ whole genome shotgun (WGS) entry which is preliminary data.</text>
</comment>
<evidence type="ECO:0000313" key="1">
    <source>
        <dbReference type="EMBL" id="KAK2161542.1"/>
    </source>
</evidence>
<dbReference type="InterPro" id="IPR036872">
    <property type="entry name" value="CH_dom_sf"/>
</dbReference>
<keyword evidence="2" id="KW-1185">Reference proteome</keyword>
<evidence type="ECO:0000313" key="2">
    <source>
        <dbReference type="Proteomes" id="UP001208570"/>
    </source>
</evidence>
<dbReference type="Proteomes" id="UP001208570">
    <property type="component" value="Unassembled WGS sequence"/>
</dbReference>
<dbReference type="SUPFAM" id="SSF47576">
    <property type="entry name" value="Calponin-homology domain, CH-domain"/>
    <property type="match status" value="1"/>
</dbReference>
<organism evidence="1 2">
    <name type="scientific">Paralvinella palmiformis</name>
    <dbReference type="NCBI Taxonomy" id="53620"/>
    <lineage>
        <taxon>Eukaryota</taxon>
        <taxon>Metazoa</taxon>
        <taxon>Spiralia</taxon>
        <taxon>Lophotrochozoa</taxon>
        <taxon>Annelida</taxon>
        <taxon>Polychaeta</taxon>
        <taxon>Sedentaria</taxon>
        <taxon>Canalipalpata</taxon>
        <taxon>Terebellida</taxon>
        <taxon>Terebelliformia</taxon>
        <taxon>Alvinellidae</taxon>
        <taxon>Paralvinella</taxon>
    </lineage>
</organism>
<dbReference type="EMBL" id="JAODUP010000115">
    <property type="protein sequence ID" value="KAK2161542.1"/>
    <property type="molecule type" value="Genomic_DNA"/>
</dbReference>
<dbReference type="Gene3D" id="1.10.418.10">
    <property type="entry name" value="Calponin-like domain"/>
    <property type="match status" value="1"/>
</dbReference>
<gene>
    <name evidence="1" type="ORF">LSH36_115g13034</name>
</gene>
<accession>A0AAD9N905</accession>
<protein>
    <submittedName>
        <fullName evidence="1">Uncharacterized protein</fullName>
    </submittedName>
</protein>
<name>A0AAD9N905_9ANNE</name>
<proteinExistence type="predicted"/>
<reference evidence="1" key="1">
    <citation type="journal article" date="2023" name="Mol. Biol. Evol.">
        <title>Third-Generation Sequencing Reveals the Adaptive Role of the Epigenome in Three Deep-Sea Polychaetes.</title>
        <authorList>
            <person name="Perez M."/>
            <person name="Aroh O."/>
            <person name="Sun Y."/>
            <person name="Lan Y."/>
            <person name="Juniper S.K."/>
            <person name="Young C.R."/>
            <person name="Angers B."/>
            <person name="Qian P.Y."/>
        </authorList>
    </citation>
    <scope>NUCLEOTIDE SEQUENCE</scope>
    <source>
        <strain evidence="1">P08H-3</strain>
    </source>
</reference>